<protein>
    <recommendedName>
        <fullName evidence="7">Endolytic murein transglycosylase</fullName>
        <ecNumber evidence="7">4.2.2.29</ecNumber>
    </recommendedName>
    <alternativeName>
        <fullName evidence="7">Peptidoglycan lytic transglycosylase</fullName>
    </alternativeName>
    <alternativeName>
        <fullName evidence="7">Peptidoglycan polymerization terminase</fullName>
    </alternativeName>
</protein>
<dbReference type="KEGG" id="cate:C2869_05725"/>
<evidence type="ECO:0000256" key="7">
    <source>
        <dbReference type="HAMAP-Rule" id="MF_02065"/>
    </source>
</evidence>
<dbReference type="Pfam" id="PF02618">
    <property type="entry name" value="YceG"/>
    <property type="match status" value="1"/>
</dbReference>
<keyword evidence="1 7" id="KW-1003">Cell membrane</keyword>
<keyword evidence="3 7" id="KW-1133">Transmembrane helix</keyword>
<feature type="site" description="Important for catalytic activity" evidence="7">
    <location>
        <position position="235"/>
    </location>
</feature>
<evidence type="ECO:0000256" key="3">
    <source>
        <dbReference type="ARBA" id="ARBA00022989"/>
    </source>
</evidence>
<dbReference type="GO" id="GO:0009252">
    <property type="term" value="P:peptidoglycan biosynthetic process"/>
    <property type="evidence" value="ECO:0007669"/>
    <property type="project" value="UniProtKB-UniRule"/>
</dbReference>
<comment type="function">
    <text evidence="7">Functions as a peptidoglycan terminase that cleaves nascent peptidoglycan strands endolytically to terminate their elongation.</text>
</comment>
<dbReference type="GO" id="GO:0008932">
    <property type="term" value="F:lytic endotransglycosylase activity"/>
    <property type="evidence" value="ECO:0007669"/>
    <property type="project" value="UniProtKB-UniRule"/>
</dbReference>
<comment type="catalytic activity">
    <reaction evidence="7">
        <text>a peptidoglycan chain = a peptidoglycan chain with N-acetyl-1,6-anhydromuramyl-[peptide] at the reducing end + a peptidoglycan chain with N-acetylglucosamine at the non-reducing end.</text>
        <dbReference type="EC" id="4.2.2.29"/>
    </reaction>
</comment>
<dbReference type="CDD" id="cd08010">
    <property type="entry name" value="MltG_like"/>
    <property type="match status" value="1"/>
</dbReference>
<dbReference type="FunFam" id="3.30.160.60:FF:000242">
    <property type="entry name" value="Endolytic murein transglycosylase"/>
    <property type="match status" value="1"/>
</dbReference>
<evidence type="ECO:0000256" key="2">
    <source>
        <dbReference type="ARBA" id="ARBA00022692"/>
    </source>
</evidence>
<evidence type="ECO:0000256" key="1">
    <source>
        <dbReference type="ARBA" id="ARBA00022475"/>
    </source>
</evidence>
<dbReference type="NCBIfam" id="TIGR00247">
    <property type="entry name" value="endolytic transglycosylase MltG"/>
    <property type="match status" value="1"/>
</dbReference>
<dbReference type="AlphaFoldDB" id="A0A2S0VPF5"/>
<keyword evidence="5 7" id="KW-0456">Lyase</keyword>
<evidence type="ECO:0000256" key="4">
    <source>
        <dbReference type="ARBA" id="ARBA00023136"/>
    </source>
</evidence>
<gene>
    <name evidence="7 8" type="primary">mltG</name>
    <name evidence="8" type="ORF">C2869_05725</name>
</gene>
<evidence type="ECO:0000313" key="8">
    <source>
        <dbReference type="EMBL" id="AWB65970.1"/>
    </source>
</evidence>
<keyword evidence="6 7" id="KW-0961">Cell wall biogenesis/degradation</keyword>
<reference evidence="8 9" key="1">
    <citation type="submission" date="2018-01" db="EMBL/GenBank/DDBJ databases">
        <title>Genome sequence of a Cantenovulum-like bacteria.</title>
        <authorList>
            <person name="Tan W.R."/>
            <person name="Lau N.-S."/>
            <person name="Go F."/>
            <person name="Amirul A.-A.A."/>
        </authorList>
    </citation>
    <scope>NUCLEOTIDE SEQUENCE [LARGE SCALE GENOMIC DNA]</scope>
    <source>
        <strain evidence="8 9">CCB-QB4</strain>
    </source>
</reference>
<keyword evidence="2 7" id="KW-0812">Transmembrane</keyword>
<dbReference type="Gene3D" id="3.30.160.60">
    <property type="entry name" value="Classic Zinc Finger"/>
    <property type="match status" value="1"/>
</dbReference>
<dbReference type="Proteomes" id="UP000244441">
    <property type="component" value="Chromosome"/>
</dbReference>
<organism evidence="8 9">
    <name type="scientific">Saccharobesus litoralis</name>
    <dbReference type="NCBI Taxonomy" id="2172099"/>
    <lineage>
        <taxon>Bacteria</taxon>
        <taxon>Pseudomonadati</taxon>
        <taxon>Pseudomonadota</taxon>
        <taxon>Gammaproteobacteria</taxon>
        <taxon>Alteromonadales</taxon>
        <taxon>Alteromonadaceae</taxon>
        <taxon>Saccharobesus</taxon>
    </lineage>
</organism>
<evidence type="ECO:0000256" key="5">
    <source>
        <dbReference type="ARBA" id="ARBA00023239"/>
    </source>
</evidence>
<evidence type="ECO:0000256" key="6">
    <source>
        <dbReference type="ARBA" id="ARBA00023316"/>
    </source>
</evidence>
<dbReference type="EC" id="4.2.2.29" evidence="7"/>
<dbReference type="GO" id="GO:0071555">
    <property type="term" value="P:cell wall organization"/>
    <property type="evidence" value="ECO:0007669"/>
    <property type="project" value="UniProtKB-KW"/>
</dbReference>
<dbReference type="PANTHER" id="PTHR30518:SF2">
    <property type="entry name" value="ENDOLYTIC MUREIN TRANSGLYCOSYLASE"/>
    <property type="match status" value="1"/>
</dbReference>
<dbReference type="EMBL" id="CP026604">
    <property type="protein sequence ID" value="AWB65970.1"/>
    <property type="molecule type" value="Genomic_DNA"/>
</dbReference>
<sequence length="352" mass="40291">MAYQLNPFIILSALLKIKLSTFLKLLAASIFACLTVASVLAFKIASQWQQPAAIHQPLFTIESGWSYYKLIEQLEHSNMIQEPFAFKILVWLNPHLRDIKAGTYRLPEKATQRELVEALVFAKPAEFKITFIEGSRWQDWYAKLQDHSFIQTTLQSSKDEQLKPYYANGRIEGLLFPDTYVFFADTPDINIVEQAYRRMQSVMNQAKQAQQSRGKHVYPLDDYQTLILASIIEKETSIVSEMPLVSSVFHNRLHKKMRLQTDPTVIYGLGDEYQGDITRAHLKQATPYNTYVIKGLPPTPIAMPGKAAIEAAFNPQQSEYYYFVADGKGGHSFSRTLREHNAAVKRYLKLSK</sequence>
<evidence type="ECO:0000313" key="9">
    <source>
        <dbReference type="Proteomes" id="UP000244441"/>
    </source>
</evidence>
<keyword evidence="4 7" id="KW-0472">Membrane</keyword>
<name>A0A2S0VPF5_9ALTE</name>
<dbReference type="PANTHER" id="PTHR30518">
    <property type="entry name" value="ENDOLYTIC MUREIN TRANSGLYCOSYLASE"/>
    <property type="match status" value="1"/>
</dbReference>
<dbReference type="Gene3D" id="3.30.1490.480">
    <property type="entry name" value="Endolytic murein transglycosylase"/>
    <property type="match status" value="1"/>
</dbReference>
<dbReference type="InterPro" id="IPR003770">
    <property type="entry name" value="MLTG-like"/>
</dbReference>
<comment type="similarity">
    <text evidence="7">Belongs to the transglycosylase MltG family.</text>
</comment>
<dbReference type="HAMAP" id="MF_02065">
    <property type="entry name" value="MltG"/>
    <property type="match status" value="1"/>
</dbReference>
<keyword evidence="9" id="KW-1185">Reference proteome</keyword>
<dbReference type="GO" id="GO:0005886">
    <property type="term" value="C:plasma membrane"/>
    <property type="evidence" value="ECO:0007669"/>
    <property type="project" value="UniProtKB-UniRule"/>
</dbReference>
<accession>A0A2S0VPF5</accession>
<keyword evidence="7" id="KW-0997">Cell inner membrane</keyword>
<proteinExistence type="inferred from homology"/>